<reference evidence="2" key="1">
    <citation type="submission" date="2016-11" db="EMBL/GenBank/DDBJ databases">
        <authorList>
            <person name="Varghese N."/>
            <person name="Submissions S."/>
        </authorList>
    </citation>
    <scope>NUCLEOTIDE SEQUENCE [LARGE SCALE GENOMIC DNA]</scope>
    <source>
        <strain evidence="2">DSM 19978</strain>
    </source>
</reference>
<dbReference type="EMBL" id="FQWB01000003">
    <property type="protein sequence ID" value="SHG37629.1"/>
    <property type="molecule type" value="Genomic_DNA"/>
</dbReference>
<sequence>MKTVIKINSLIGTMVLVSSNNDAPEKVAAAVTKALNQVIKSSQESRAKNYSETKSLLQDLIENASRAIIAIDDNKPHWEICNIAVEEIEELTKQISSTILGNCASVINSNSDIVMYVFKLIWTFTKRVFC</sequence>
<organism evidence="1 2">
    <name type="scientific">Flavobacterium fluvii</name>
    <dbReference type="NCBI Taxonomy" id="468056"/>
    <lineage>
        <taxon>Bacteria</taxon>
        <taxon>Pseudomonadati</taxon>
        <taxon>Bacteroidota</taxon>
        <taxon>Flavobacteriia</taxon>
        <taxon>Flavobacteriales</taxon>
        <taxon>Flavobacteriaceae</taxon>
        <taxon>Flavobacterium</taxon>
    </lineage>
</organism>
<evidence type="ECO:0000313" key="1">
    <source>
        <dbReference type="EMBL" id="SHG37629.1"/>
    </source>
</evidence>
<gene>
    <name evidence="1" type="ORF">SAMN05443549_103437</name>
</gene>
<dbReference type="Proteomes" id="UP000184516">
    <property type="component" value="Unassembled WGS sequence"/>
</dbReference>
<accession>A0A1M5JBF9</accession>
<evidence type="ECO:0000313" key="2">
    <source>
        <dbReference type="Proteomes" id="UP000184516"/>
    </source>
</evidence>
<keyword evidence="2" id="KW-1185">Reference proteome</keyword>
<proteinExistence type="predicted"/>
<dbReference type="RefSeq" id="WP_073370205.1">
    <property type="nucleotide sequence ID" value="NZ_FQWB01000003.1"/>
</dbReference>
<name>A0A1M5JBF9_9FLAO</name>
<dbReference type="STRING" id="468056.SAMN05443549_103437"/>
<dbReference type="AlphaFoldDB" id="A0A1M5JBF9"/>
<protein>
    <submittedName>
        <fullName evidence="1">Uncharacterized protein</fullName>
    </submittedName>
</protein>